<dbReference type="Proteomes" id="UP000469558">
    <property type="component" value="Unassembled WGS sequence"/>
</dbReference>
<sequence>MDGKVEGRKESAAAAAASAGLDEADRQIEFLKERFLPHIPHLLTITTAYPFRPEFPYEKTLFPKNLQYLTLVADGDCGIVMAKGNWEEEFAATAGSGTPTPDTSSKDKDKTRAPAVKYSIKDYKNMKQTGVRPSPRSTPNDVERKPGHSRNISNISLGTPMSRVESSEGQGSEGRQNGAVKVAAAKEESHPEAREKARPFTNGNAVPRDSLHLKDSNSKVSKPDLIPTKHTLPPRPHSPSPSKDTSDSKPQKRALDSATAPPEKRTKIELSRTPSGSQSFPRRPEQKVETKPSPFMAQKQQTQSSQESPQSRKENLISRLGGLKQLSKPNSPKTPDIPPLLSPLPADLDSGPASQSSGFSSLKKPESGKNSSSNTPLKSKVGSDTIVVKSHRSNAAESSPLSTPPKSQSPFKLPQILSPGLPDVIEQELLRLQQKAQSSNTVEARHEKARQPGAPGVAQKAPRTKVGHPPKRSQAESSKSQEPPDRAETSPTLIVKLKYKKSRTKTIERMLNLRPTPNKESTPVEPARKGLAPSALARDFTSDSEEETPLAKKSVPTSRKRPSVEPPRAPESKRVKSDIAEATRPNHTAQKHPFKSPAVTSAPPDRNLLSTPKKGDSMKTVAMRRVDSNDGNARTPQATSTPASAEKPSRPATLASPEIDRLKAEERRYSSQALKLKHKMDDTLKTKNQTEREKVTEEQRKLGLSVGLECIVFYMNAFSTNVRIMKMQNLACSPANWESLLKLWEFVDRSVRNIPVLCALSSKLGALCRDELRRAYLDSVVRDGLLDLLKSNEKAQGQLWKRVQDTAPSLVELGVDKSWGPWSTVSDTTTFARTVLGAFSDREGLGWVAAVT</sequence>
<organism evidence="2 3">
    <name type="scientific">Lachnellula suecica</name>
    <dbReference type="NCBI Taxonomy" id="602035"/>
    <lineage>
        <taxon>Eukaryota</taxon>
        <taxon>Fungi</taxon>
        <taxon>Dikarya</taxon>
        <taxon>Ascomycota</taxon>
        <taxon>Pezizomycotina</taxon>
        <taxon>Leotiomycetes</taxon>
        <taxon>Helotiales</taxon>
        <taxon>Lachnaceae</taxon>
        <taxon>Lachnellula</taxon>
    </lineage>
</organism>
<feature type="compositionally biased region" description="Basic residues" evidence="1">
    <location>
        <begin position="462"/>
        <end position="471"/>
    </location>
</feature>
<feature type="compositionally biased region" description="Polar residues" evidence="1">
    <location>
        <begin position="368"/>
        <end position="377"/>
    </location>
</feature>
<reference evidence="2 3" key="1">
    <citation type="submission" date="2018-05" db="EMBL/GenBank/DDBJ databases">
        <title>Genome sequencing and assembly of the regulated plant pathogen Lachnellula willkommii and related sister species for the development of diagnostic species identification markers.</title>
        <authorList>
            <person name="Giroux E."/>
            <person name="Bilodeau G."/>
        </authorList>
    </citation>
    <scope>NUCLEOTIDE SEQUENCE [LARGE SCALE GENOMIC DNA]</scope>
    <source>
        <strain evidence="2 3">CBS 268.59</strain>
    </source>
</reference>
<feature type="compositionally biased region" description="Low complexity" evidence="1">
    <location>
        <begin position="298"/>
        <end position="309"/>
    </location>
</feature>
<feature type="region of interest" description="Disordered" evidence="1">
    <location>
        <begin position="92"/>
        <end position="662"/>
    </location>
</feature>
<proteinExistence type="predicted"/>
<accession>A0A8T9BY66</accession>
<comment type="caution">
    <text evidence="2">The sequence shown here is derived from an EMBL/GenBank/DDBJ whole genome shotgun (WGS) entry which is preliminary data.</text>
</comment>
<feature type="compositionally biased region" description="Basic and acidic residues" evidence="1">
    <location>
        <begin position="184"/>
        <end position="198"/>
    </location>
</feature>
<name>A0A8T9BY66_9HELO</name>
<dbReference type="OrthoDB" id="284473at2759"/>
<feature type="compositionally biased region" description="Polar residues" evidence="1">
    <location>
        <begin position="393"/>
        <end position="410"/>
    </location>
</feature>
<evidence type="ECO:0000313" key="2">
    <source>
        <dbReference type="EMBL" id="TVY68830.1"/>
    </source>
</evidence>
<feature type="compositionally biased region" description="Basic and acidic residues" evidence="1">
    <location>
        <begin position="568"/>
        <end position="581"/>
    </location>
</feature>
<dbReference type="AlphaFoldDB" id="A0A8T9BY66"/>
<feature type="compositionally biased region" description="Polar residues" evidence="1">
    <location>
        <begin position="629"/>
        <end position="643"/>
    </location>
</feature>
<protein>
    <submittedName>
        <fullName evidence="2">Uncharacterized protein</fullName>
    </submittedName>
</protein>
<gene>
    <name evidence="2" type="ORF">LSUE1_G008845</name>
</gene>
<feature type="compositionally biased region" description="Basic and acidic residues" evidence="1">
    <location>
        <begin position="244"/>
        <end position="255"/>
    </location>
</feature>
<feature type="compositionally biased region" description="Polar residues" evidence="1">
    <location>
        <begin position="150"/>
        <end position="159"/>
    </location>
</feature>
<feature type="compositionally biased region" description="Low complexity" evidence="1">
    <location>
        <begin position="343"/>
        <end position="361"/>
    </location>
</feature>
<keyword evidence="3" id="KW-1185">Reference proteome</keyword>
<dbReference type="EMBL" id="QGMK01001407">
    <property type="protein sequence ID" value="TVY68830.1"/>
    <property type="molecule type" value="Genomic_DNA"/>
</dbReference>
<evidence type="ECO:0000313" key="3">
    <source>
        <dbReference type="Proteomes" id="UP000469558"/>
    </source>
</evidence>
<evidence type="ECO:0000256" key="1">
    <source>
        <dbReference type="SAM" id="MobiDB-lite"/>
    </source>
</evidence>